<organism evidence="2 3">
    <name type="scientific">Polyplax serrata</name>
    <name type="common">Common mouse louse</name>
    <dbReference type="NCBI Taxonomy" id="468196"/>
    <lineage>
        <taxon>Eukaryota</taxon>
        <taxon>Metazoa</taxon>
        <taxon>Ecdysozoa</taxon>
        <taxon>Arthropoda</taxon>
        <taxon>Hexapoda</taxon>
        <taxon>Insecta</taxon>
        <taxon>Pterygota</taxon>
        <taxon>Neoptera</taxon>
        <taxon>Paraneoptera</taxon>
        <taxon>Psocodea</taxon>
        <taxon>Troctomorpha</taxon>
        <taxon>Phthiraptera</taxon>
        <taxon>Anoplura</taxon>
        <taxon>Polyplacidae</taxon>
        <taxon>Polyplax</taxon>
    </lineage>
</organism>
<feature type="region of interest" description="Disordered" evidence="1">
    <location>
        <begin position="113"/>
        <end position="134"/>
    </location>
</feature>
<dbReference type="Proteomes" id="UP001372834">
    <property type="component" value="Unassembled WGS sequence"/>
</dbReference>
<protein>
    <submittedName>
        <fullName evidence="2">Uncharacterized protein</fullName>
    </submittedName>
</protein>
<feature type="region of interest" description="Disordered" evidence="1">
    <location>
        <begin position="184"/>
        <end position="264"/>
    </location>
</feature>
<dbReference type="AlphaFoldDB" id="A0AAN8PM01"/>
<comment type="caution">
    <text evidence="2">The sequence shown here is derived from an EMBL/GenBank/DDBJ whole genome shotgun (WGS) entry which is preliminary data.</text>
</comment>
<dbReference type="EMBL" id="JAWJWE010000003">
    <property type="protein sequence ID" value="KAK6638978.1"/>
    <property type="molecule type" value="Genomic_DNA"/>
</dbReference>
<sequence length="305" mass="34723">MLPFIILVRSNTKIHYLKLTFHLISDCFSRVLQSHSGFLENSSGRKVSNEKFTSKSVHPESAAVAILDVRKSNRSKFDGKKSSARRRESLLNASKSNIYRAWNKNWKKVDKYKHKSRRNRLKQKDSDGVPGEVSEENPRCNVKYFCYYGNSSAKYSKFRNDKLIQPNNTVLDPKISLHPSEKAFSVKGKNHPGSFKNRVWQGSGISLGKSNETGVGNRRKSQGADDDVQQESEVEKWKKTTRNLGTEEPEKFNRSTKRPQNTAKSKTWPHFVYHLVSSNLVFPYGKTGSHHPNSYVAISVANDSV</sequence>
<evidence type="ECO:0000313" key="3">
    <source>
        <dbReference type="Proteomes" id="UP001372834"/>
    </source>
</evidence>
<name>A0AAN8PM01_POLSC</name>
<proteinExistence type="predicted"/>
<gene>
    <name evidence="2" type="ORF">RUM43_007248</name>
</gene>
<evidence type="ECO:0000256" key="1">
    <source>
        <dbReference type="SAM" id="MobiDB-lite"/>
    </source>
</evidence>
<reference evidence="2 3" key="1">
    <citation type="submission" date="2023-10" db="EMBL/GenBank/DDBJ databases">
        <title>Genomes of two closely related lineages of the louse Polyplax serrata with different host specificities.</title>
        <authorList>
            <person name="Martinu J."/>
            <person name="Tarabai H."/>
            <person name="Stefka J."/>
            <person name="Hypsa V."/>
        </authorList>
    </citation>
    <scope>NUCLEOTIDE SEQUENCE [LARGE SCALE GENOMIC DNA]</scope>
    <source>
        <strain evidence="2">HR10_N</strain>
    </source>
</reference>
<evidence type="ECO:0000313" key="2">
    <source>
        <dbReference type="EMBL" id="KAK6638978.1"/>
    </source>
</evidence>
<accession>A0AAN8PM01</accession>